<protein>
    <submittedName>
        <fullName evidence="1">Uncharacterized protein</fullName>
    </submittedName>
</protein>
<name>A0A5E5SLQ6_9ENTR</name>
<evidence type="ECO:0000313" key="1">
    <source>
        <dbReference type="EMBL" id="SXD95312.1"/>
    </source>
</evidence>
<organism evidence="1 3">
    <name type="scientific">Klebsiella quasivariicola</name>
    <dbReference type="NCBI Taxonomy" id="2026240"/>
    <lineage>
        <taxon>Bacteria</taxon>
        <taxon>Pseudomonadati</taxon>
        <taxon>Pseudomonadota</taxon>
        <taxon>Gammaproteobacteria</taxon>
        <taxon>Enterobacterales</taxon>
        <taxon>Enterobacteriaceae</taxon>
        <taxon>Klebsiella/Raoultella group</taxon>
        <taxon>Klebsiella</taxon>
        <taxon>Klebsiella pneumoniae complex</taxon>
    </lineage>
</organism>
<dbReference type="EMBL" id="UJZG01000006">
    <property type="protein sequence ID" value="SXD95312.1"/>
    <property type="molecule type" value="Genomic_DNA"/>
</dbReference>
<gene>
    <name evidence="2" type="ORF">SAMEA3538468_00582</name>
    <name evidence="1" type="ORF">SAMEA3538780_02550</name>
</gene>
<comment type="caution">
    <text evidence="1">The sequence shown here is derived from an EMBL/GenBank/DDBJ whole genome shotgun (WGS) entry which is preliminary data.</text>
</comment>
<dbReference type="Proteomes" id="UP000259400">
    <property type="component" value="Unassembled WGS sequence"/>
</dbReference>
<proteinExistence type="predicted"/>
<accession>A0A6C2VH52</accession>
<evidence type="ECO:0000313" key="4">
    <source>
        <dbReference type="Proteomes" id="UP000259400"/>
    </source>
</evidence>
<dbReference type="EMBL" id="UJYZ02000002">
    <property type="protein sequence ID" value="VVJ42075.1"/>
    <property type="molecule type" value="Genomic_DNA"/>
</dbReference>
<dbReference type="AlphaFoldDB" id="A0A5E5SLQ6"/>
<evidence type="ECO:0000313" key="2">
    <source>
        <dbReference type="EMBL" id="VVJ42075.1"/>
    </source>
</evidence>
<reference evidence="1 3" key="1">
    <citation type="submission" date="2018-08" db="EMBL/GenBank/DDBJ databases">
        <authorList>
            <consortium name="Pathogen Informatics"/>
        </authorList>
    </citation>
    <scope>NUCLEOTIDE SEQUENCE [LARGE SCALE GENOMIC DNA]</scope>
    <source>
        <strain evidence="2 4">EuSCAPE_IL010</strain>
        <strain evidence="1 3">EuSCAPE_IT371</strain>
    </source>
</reference>
<dbReference type="Proteomes" id="UP000257712">
    <property type="component" value="Unassembled WGS sequence"/>
</dbReference>
<evidence type="ECO:0000313" key="3">
    <source>
        <dbReference type="Proteomes" id="UP000257712"/>
    </source>
</evidence>
<keyword evidence="4" id="KW-1185">Reference proteome</keyword>
<accession>A0A5E5SLQ6</accession>
<sequence length="57" mass="6828">MIFLKLNHTITHAIIGIHNVFLKLYIRYECGNARRYSKVQLDERKTVDERFLGHHDC</sequence>